<dbReference type="AlphaFoldDB" id="A0A1H9EUC7"/>
<evidence type="ECO:0000313" key="2">
    <source>
        <dbReference type="Proteomes" id="UP000199028"/>
    </source>
</evidence>
<dbReference type="GO" id="GO:0016874">
    <property type="term" value="F:ligase activity"/>
    <property type="evidence" value="ECO:0007669"/>
    <property type="project" value="UniProtKB-KW"/>
</dbReference>
<dbReference type="SUPFAM" id="SSF55144">
    <property type="entry name" value="LigT-like"/>
    <property type="match status" value="1"/>
</dbReference>
<evidence type="ECO:0000313" key="1">
    <source>
        <dbReference type="EMBL" id="SEQ29330.1"/>
    </source>
</evidence>
<protein>
    <submittedName>
        <fullName evidence="1">2'-5' RNA ligase</fullName>
    </submittedName>
</protein>
<keyword evidence="2" id="KW-1185">Reference proteome</keyword>
<gene>
    <name evidence="1" type="ORF">SAMN05216195_10274</name>
</gene>
<proteinExistence type="predicted"/>
<dbReference type="EMBL" id="FOFT01000002">
    <property type="protein sequence ID" value="SEQ29330.1"/>
    <property type="molecule type" value="Genomic_DNA"/>
</dbReference>
<reference evidence="2" key="1">
    <citation type="submission" date="2016-10" db="EMBL/GenBank/DDBJ databases">
        <authorList>
            <person name="Varghese N."/>
            <person name="Submissions S."/>
        </authorList>
    </citation>
    <scope>NUCLEOTIDE SEQUENCE [LARGE SCALE GENOMIC DNA]</scope>
    <source>
        <strain evidence="2">CGMCC 4.578</strain>
    </source>
</reference>
<dbReference type="InterPro" id="IPR009097">
    <property type="entry name" value="Cyclic_Pdiesterase"/>
</dbReference>
<organism evidence="1 2">
    <name type="scientific">Lentzea flaviverrucosa</name>
    <dbReference type="NCBI Taxonomy" id="200379"/>
    <lineage>
        <taxon>Bacteria</taxon>
        <taxon>Bacillati</taxon>
        <taxon>Actinomycetota</taxon>
        <taxon>Actinomycetes</taxon>
        <taxon>Pseudonocardiales</taxon>
        <taxon>Pseudonocardiaceae</taxon>
        <taxon>Lentzea</taxon>
    </lineage>
</organism>
<name>A0A1H9EUC7_9PSEU</name>
<accession>A0A1H9EUC7</accession>
<dbReference type="Pfam" id="PF13563">
    <property type="entry name" value="2_5_RNA_ligase2"/>
    <property type="match status" value="1"/>
</dbReference>
<dbReference type="RefSeq" id="WP_211335317.1">
    <property type="nucleotide sequence ID" value="NZ_FOFT01000002.1"/>
</dbReference>
<dbReference type="Gene3D" id="3.90.1140.10">
    <property type="entry name" value="Cyclic phosphodiesterase"/>
    <property type="match status" value="1"/>
</dbReference>
<sequence>MTELEPMRNHWWWRPGWEVGRSFYTWHITFADQPQAHVLVEHYAPVLAQLPQLDPVPVKWLHLTLQGLGFTDEIDRDDVDRIVEAARTRCAALKPFTLTIGPAHVDPETIQMPGRPLEPVAELRLAIRAAIGDVWGVENIPERQDGFRAHVSLGYSNAAGPAEPVRDALAAHRGTTAEVTVSSVSLIDLNRDHQAYEWDDVATVQLGG</sequence>
<keyword evidence="1" id="KW-0436">Ligase</keyword>
<dbReference type="Proteomes" id="UP000199028">
    <property type="component" value="Unassembled WGS sequence"/>
</dbReference>